<feature type="region of interest" description="Disordered" evidence="1">
    <location>
        <begin position="359"/>
        <end position="383"/>
    </location>
</feature>
<dbReference type="InterPro" id="IPR043138">
    <property type="entry name" value="GGT_lsub"/>
</dbReference>
<keyword evidence="3" id="KW-1185">Reference proteome</keyword>
<dbReference type="SUPFAM" id="SSF56235">
    <property type="entry name" value="N-terminal nucleophile aminohydrolases (Ntn hydrolases)"/>
    <property type="match status" value="1"/>
</dbReference>
<proteinExistence type="predicted"/>
<accession>A0A931A351</accession>
<dbReference type="InterPro" id="IPR052896">
    <property type="entry name" value="GGT-like_enzyme"/>
</dbReference>
<gene>
    <name evidence="2" type="ORF">ITP53_00305</name>
</gene>
<evidence type="ECO:0000313" key="3">
    <source>
        <dbReference type="Proteomes" id="UP000605361"/>
    </source>
</evidence>
<feature type="compositionally biased region" description="Pro residues" evidence="1">
    <location>
        <begin position="371"/>
        <end position="381"/>
    </location>
</feature>
<dbReference type="PANTHER" id="PTHR43881">
    <property type="entry name" value="GAMMA-GLUTAMYLTRANSPEPTIDASE (AFU_ORTHOLOGUE AFUA_4G13580)"/>
    <property type="match status" value="1"/>
</dbReference>
<protein>
    <submittedName>
        <fullName evidence="2">Gamma-glutamyltransferase family protein</fullName>
    </submittedName>
</protein>
<comment type="caution">
    <text evidence="2">The sequence shown here is derived from an EMBL/GenBank/DDBJ whole genome shotgun (WGS) entry which is preliminary data.</text>
</comment>
<evidence type="ECO:0000256" key="1">
    <source>
        <dbReference type="SAM" id="MobiDB-lite"/>
    </source>
</evidence>
<dbReference type="PANTHER" id="PTHR43881:SF1">
    <property type="entry name" value="GAMMA-GLUTAMYLTRANSPEPTIDASE (AFU_ORTHOLOGUE AFUA_4G13580)"/>
    <property type="match status" value="1"/>
</dbReference>
<dbReference type="Pfam" id="PF01019">
    <property type="entry name" value="G_glu_transpept"/>
    <property type="match status" value="1"/>
</dbReference>
<dbReference type="EMBL" id="JADOGI010000001">
    <property type="protein sequence ID" value="MBF8184213.1"/>
    <property type="molecule type" value="Genomic_DNA"/>
</dbReference>
<dbReference type="RefSeq" id="WP_195893204.1">
    <property type="nucleotide sequence ID" value="NZ_JADOGI010000001.1"/>
</dbReference>
<dbReference type="Gene3D" id="3.60.20.40">
    <property type="match status" value="1"/>
</dbReference>
<dbReference type="PRINTS" id="PR01210">
    <property type="entry name" value="GGTRANSPTASE"/>
</dbReference>
<sequence>MPDDPARRLSHRPPIRARHYLAASGNYLATVAAMRILDRGGNATDAGVAAGICLNVLMPDLTNFGGVAPIIAYDRGRNELRSISGLGPWARDVTLEAYRERWGDRIPPGVARCVVPGAPSAWLTALARFGTMSFAEIAQPALELCERGFPVYPSLQRSIRESSGLLRTWPSNAEIFLRGGGEPEIGGILVQADMGRTFRTLIAAEEKANGTREEKIEAAHDEFYQGEIAETIAAFVSDGSGFMSLSDLAGFRAEVETPVSTSYRGIDVYMCGPWCQGPVLGQALNILEGFALAGMEHNSADHLHVVAQSLNLAFADRDAYYADPRFADVPIERLMSKEYAAYQRARISMERAFDRMPAGGLGLRSDRAEPGPQPERSPFPQPDTSYVCVVDRDGNAFSATPSDGMVTSPIVPGLGLLCSGRGYQSWLDPAHPARIEGGKRPRLTPSPAMAFRDGKLLMPFGTPGHDMQPQAMVQAFVNIVDFGMEVQEAIEQPRVATSNFPGTGWPHPYTPAGMGVEGRIPQSVVDDLARRGHVIEQWPRWSRRAGNICAIVVDHDNGALCGGADARAEAYALGW</sequence>
<evidence type="ECO:0000313" key="2">
    <source>
        <dbReference type="EMBL" id="MBF8184213.1"/>
    </source>
</evidence>
<dbReference type="InterPro" id="IPR043137">
    <property type="entry name" value="GGT_ssub_C"/>
</dbReference>
<reference evidence="2" key="1">
    <citation type="submission" date="2020-11" db="EMBL/GenBank/DDBJ databases">
        <title>Whole-genome analyses of Nonomuraea sp. K274.</title>
        <authorList>
            <person name="Veyisoglu A."/>
        </authorList>
    </citation>
    <scope>NUCLEOTIDE SEQUENCE</scope>
    <source>
        <strain evidence="2">K274</strain>
    </source>
</reference>
<name>A0A931A351_9ACTN</name>
<dbReference type="InterPro" id="IPR029055">
    <property type="entry name" value="Ntn_hydrolases_N"/>
</dbReference>
<dbReference type="Proteomes" id="UP000605361">
    <property type="component" value="Unassembled WGS sequence"/>
</dbReference>
<dbReference type="Gene3D" id="1.10.246.130">
    <property type="match status" value="1"/>
</dbReference>
<dbReference type="AlphaFoldDB" id="A0A931A351"/>
<organism evidence="2 3">
    <name type="scientific">Nonomuraea cypriaca</name>
    <dbReference type="NCBI Taxonomy" id="1187855"/>
    <lineage>
        <taxon>Bacteria</taxon>
        <taxon>Bacillati</taxon>
        <taxon>Actinomycetota</taxon>
        <taxon>Actinomycetes</taxon>
        <taxon>Streptosporangiales</taxon>
        <taxon>Streptosporangiaceae</taxon>
        <taxon>Nonomuraea</taxon>
    </lineage>
</organism>